<keyword evidence="11" id="KW-1185">Reference proteome</keyword>
<evidence type="ECO:0000256" key="2">
    <source>
        <dbReference type="ARBA" id="ARBA00006653"/>
    </source>
</evidence>
<name>A0A0A0LJG1_CUCSA</name>
<accession>A0A0A0LJG1</accession>
<keyword evidence="4" id="KW-0813">Transport</keyword>
<dbReference type="OMA" id="DNPRRQT"/>
<gene>
    <name evidence="10" type="ORF">Csa_2G070900</name>
</gene>
<keyword evidence="6" id="KW-0333">Golgi apparatus</keyword>
<evidence type="ECO:0000256" key="8">
    <source>
        <dbReference type="SAM" id="Coils"/>
    </source>
</evidence>
<evidence type="ECO:0000256" key="9">
    <source>
        <dbReference type="SAM" id="MobiDB-lite"/>
    </source>
</evidence>
<dbReference type="Gramene" id="KGN61224">
    <property type="protein sequence ID" value="KGN61224"/>
    <property type="gene ID" value="Csa_2G070900"/>
</dbReference>
<evidence type="ECO:0000256" key="5">
    <source>
        <dbReference type="ARBA" id="ARBA00022927"/>
    </source>
</evidence>
<dbReference type="eggNOG" id="KOG2033">
    <property type="taxonomic scope" value="Eukaryota"/>
</dbReference>
<keyword evidence="8" id="KW-0175">Coiled coil</keyword>
<comment type="similarity">
    <text evidence="2">Belongs to the COG1 family.</text>
</comment>
<keyword evidence="5" id="KW-0653">Protein transport</keyword>
<evidence type="ECO:0000256" key="4">
    <source>
        <dbReference type="ARBA" id="ARBA00022448"/>
    </source>
</evidence>
<dbReference type="GO" id="GO:0015031">
    <property type="term" value="P:protein transport"/>
    <property type="evidence" value="ECO:0007669"/>
    <property type="project" value="UniProtKB-KW"/>
</dbReference>
<dbReference type="PANTHER" id="PTHR31658:SF0">
    <property type="entry name" value="CONSERVED OLIGOMERIC GOLGI COMPLEX SUBUNIT 1"/>
    <property type="match status" value="1"/>
</dbReference>
<organism evidence="10 11">
    <name type="scientific">Cucumis sativus</name>
    <name type="common">Cucumber</name>
    <dbReference type="NCBI Taxonomy" id="3659"/>
    <lineage>
        <taxon>Eukaryota</taxon>
        <taxon>Viridiplantae</taxon>
        <taxon>Streptophyta</taxon>
        <taxon>Embryophyta</taxon>
        <taxon>Tracheophyta</taxon>
        <taxon>Spermatophyta</taxon>
        <taxon>Magnoliopsida</taxon>
        <taxon>eudicotyledons</taxon>
        <taxon>Gunneridae</taxon>
        <taxon>Pentapetalae</taxon>
        <taxon>rosids</taxon>
        <taxon>fabids</taxon>
        <taxon>Cucurbitales</taxon>
        <taxon>Cucurbitaceae</taxon>
        <taxon>Benincaseae</taxon>
        <taxon>Cucumis</taxon>
    </lineage>
</organism>
<evidence type="ECO:0000256" key="3">
    <source>
        <dbReference type="ARBA" id="ARBA00020978"/>
    </source>
</evidence>
<dbReference type="GO" id="GO:0006891">
    <property type="term" value="P:intra-Golgi vesicle-mediated transport"/>
    <property type="evidence" value="ECO:0007669"/>
    <property type="project" value="InterPro"/>
</dbReference>
<dbReference type="PANTHER" id="PTHR31658">
    <property type="entry name" value="CONSERVED OLIGOMERIC GOLGI COMPLEX SUBUNIT 1"/>
    <property type="match status" value="1"/>
</dbReference>
<reference evidence="10 11" key="3">
    <citation type="journal article" date="2010" name="BMC Genomics">
        <title>Transcriptome sequencing and comparative analysis of cucumber flowers with different sex types.</title>
        <authorList>
            <person name="Guo S."/>
            <person name="Zheng Y."/>
            <person name="Joung J.G."/>
            <person name="Liu S."/>
            <person name="Zhang Z."/>
            <person name="Crasta O.R."/>
            <person name="Sobral B.W."/>
            <person name="Xu Y."/>
            <person name="Huang S."/>
            <person name="Fei Z."/>
        </authorList>
    </citation>
    <scope>NUCLEOTIDE SEQUENCE [LARGE SCALE GENOMIC DNA]</scope>
    <source>
        <strain evidence="11">cv. 9930</strain>
    </source>
</reference>
<dbReference type="OrthoDB" id="46189at2759"/>
<evidence type="ECO:0000313" key="10">
    <source>
        <dbReference type="EMBL" id="KGN61224.1"/>
    </source>
</evidence>
<evidence type="ECO:0000256" key="7">
    <source>
        <dbReference type="ARBA" id="ARBA00023136"/>
    </source>
</evidence>
<dbReference type="InterPro" id="IPR033370">
    <property type="entry name" value="COG1"/>
</dbReference>
<feature type="coiled-coil region" evidence="8">
    <location>
        <begin position="546"/>
        <end position="573"/>
    </location>
</feature>
<reference evidence="10 11" key="2">
    <citation type="journal article" date="2009" name="PLoS ONE">
        <title>An integrated genetic and cytogenetic map of the cucumber genome.</title>
        <authorList>
            <person name="Ren Y."/>
            <person name="Zhang Z."/>
            <person name="Liu J."/>
            <person name="Staub J.E."/>
            <person name="Han Y."/>
            <person name="Cheng Z."/>
            <person name="Li X."/>
            <person name="Lu J."/>
            <person name="Miao H."/>
            <person name="Kang H."/>
            <person name="Xie B."/>
            <person name="Gu X."/>
            <person name="Wang X."/>
            <person name="Du Y."/>
            <person name="Jin W."/>
            <person name="Huang S."/>
        </authorList>
    </citation>
    <scope>NUCLEOTIDE SEQUENCE [LARGE SCALE GENOMIC DNA]</scope>
    <source>
        <strain evidence="11">cv. 9930</strain>
    </source>
</reference>
<proteinExistence type="inferred from homology"/>
<feature type="region of interest" description="Disordered" evidence="9">
    <location>
        <begin position="1"/>
        <end position="20"/>
    </location>
</feature>
<comment type="subcellular location">
    <subcellularLocation>
        <location evidence="1">Golgi apparatus membrane</location>
        <topology evidence="1">Peripheral membrane protein</topology>
    </subcellularLocation>
</comment>
<dbReference type="Pfam" id="PF08700">
    <property type="entry name" value="VPS51_Exo84_N"/>
    <property type="match status" value="1"/>
</dbReference>
<sequence>MGGPSASSIDGGGGFRDAESLFRTKPISEIRKVESSTRAQIQSKQEELRQLVGNRYRDLIDSADSIVLMKSTSHSISSNLSSIHLSIRSLSSSDLLTLLPSNNHVRVTLYAIACRVKYLVDTPENIWGCLDESMFLEAAVRHLRAKHVQQALTTHNADSDRKFLSNFPLLQHHWQIVESFKSQISQRSRERLLDRGLGVGAYADALAAVAVIDELEPKQVLSLFLDTRKSWISQKLGTCGSNAAWSVVVSVFCEVLAIIQVSIGQVGELFLQVLNDMPLFYKVILSSPPASQLFGGIPNPDEEVRLWKLFRDTLESVMVMLEKDYIARTCSSWLRECGREIVSQINGRFLIDAIGSGQDLSSAEKLIRETMESKEVLEGSLDWLKSVFGSEIELPWSRMRELVLEDDSDLWDDIFEDAFARRMKTIIDSRFMEMIKVVNIAESVHLTEDVLSNLGYLNRASTGGGVWFIEFNAKKTCPTVGAKASVEESDFNNCINAYFGPEVSRIRDAFESCCQSVLKDLLSFIESPKASLRLKDLAPYLQNKCYESMSTVLMELEKEIDNLYSNMENCRTASQPVSLAPLVERSIFIGRLLFAFQNHLKHIGLILGSPKFWVNDTPSSVFDKHSSLLRPSKGVPDSPLYVNSPGRQMSTDIRRQTSLATAALLGTKETASSKLEELNRVTHDLSVRSHSLWMLWLCNELSAILSRDLAQDDALLSATPLRGWEETIIKQEQSSEDQSDMKIALPSMPSLYIISFLFRACEEIHRIGGHVIEKIIIRKFATTLLEKVIGIYGDFISSMEVGGPQVSEKGVLQVLLDIRFTADILCGGHSNMSEELSKNPRVKYALRRKQDISEEKSVIRDRVNALTDRLSRRLDPIDWQTYEPYLWENERQTYLRHAVLFGFFVQLNRMYTDTVQKLPSNSESNIMRCLTVPRFKYLPISAPVLSSKGGMKATVPTPSDDISSRNSWKAFTNGELPQKMDLNDNSSFGVAAPLFKSFMQVGSRFGESTLKLGSMLTDSQVGIFKDRSAAAMSTFGDILPAQAAGLLSSFTASRSDS</sequence>
<dbReference type="KEGG" id="csv:101203524"/>
<dbReference type="EMBL" id="CM002923">
    <property type="protein sequence ID" value="KGN61224.1"/>
    <property type="molecule type" value="Genomic_DNA"/>
</dbReference>
<reference evidence="10 11" key="1">
    <citation type="journal article" date="2009" name="Nat. Genet.">
        <title>The genome of the cucumber, Cucumis sativus L.</title>
        <authorList>
            <person name="Huang S."/>
            <person name="Li R."/>
            <person name="Zhang Z."/>
            <person name="Li L."/>
            <person name="Gu X."/>
            <person name="Fan W."/>
            <person name="Lucas W.J."/>
            <person name="Wang X."/>
            <person name="Xie B."/>
            <person name="Ni P."/>
            <person name="Ren Y."/>
            <person name="Zhu H."/>
            <person name="Li J."/>
            <person name="Lin K."/>
            <person name="Jin W."/>
            <person name="Fei Z."/>
            <person name="Li G."/>
            <person name="Staub J."/>
            <person name="Kilian A."/>
            <person name="van der Vossen E.A."/>
            <person name="Wu Y."/>
            <person name="Guo J."/>
            <person name="He J."/>
            <person name="Jia Z."/>
            <person name="Ren Y."/>
            <person name="Tian G."/>
            <person name="Lu Y."/>
            <person name="Ruan J."/>
            <person name="Qian W."/>
            <person name="Wang M."/>
            <person name="Huang Q."/>
            <person name="Li B."/>
            <person name="Xuan Z."/>
            <person name="Cao J."/>
            <person name="Asan"/>
            <person name="Wu Z."/>
            <person name="Zhang J."/>
            <person name="Cai Q."/>
            <person name="Bai Y."/>
            <person name="Zhao B."/>
            <person name="Han Y."/>
            <person name="Li Y."/>
            <person name="Li X."/>
            <person name="Wang S."/>
            <person name="Shi Q."/>
            <person name="Liu S."/>
            <person name="Cho W.K."/>
            <person name="Kim J.Y."/>
            <person name="Xu Y."/>
            <person name="Heller-Uszynska K."/>
            <person name="Miao H."/>
            <person name="Cheng Z."/>
            <person name="Zhang S."/>
            <person name="Wu J."/>
            <person name="Yang Y."/>
            <person name="Kang H."/>
            <person name="Li M."/>
            <person name="Liang H."/>
            <person name="Ren X."/>
            <person name="Shi Z."/>
            <person name="Wen M."/>
            <person name="Jian M."/>
            <person name="Yang H."/>
            <person name="Zhang G."/>
            <person name="Yang Z."/>
            <person name="Chen R."/>
            <person name="Liu S."/>
            <person name="Li J."/>
            <person name="Ma L."/>
            <person name="Liu H."/>
            <person name="Zhou Y."/>
            <person name="Zhao J."/>
            <person name="Fang X."/>
            <person name="Li G."/>
            <person name="Fang L."/>
            <person name="Li Y."/>
            <person name="Liu D."/>
            <person name="Zheng H."/>
            <person name="Zhang Y."/>
            <person name="Qin N."/>
            <person name="Li Z."/>
            <person name="Yang G."/>
            <person name="Yang S."/>
            <person name="Bolund L."/>
            <person name="Kristiansen K."/>
            <person name="Zheng H."/>
            <person name="Li S."/>
            <person name="Zhang X."/>
            <person name="Yang H."/>
            <person name="Wang J."/>
            <person name="Sun R."/>
            <person name="Zhang B."/>
            <person name="Jiang S."/>
            <person name="Wang J."/>
            <person name="Du Y."/>
            <person name="Li S."/>
        </authorList>
    </citation>
    <scope>NUCLEOTIDE SEQUENCE [LARGE SCALE GENOMIC DNA]</scope>
    <source>
        <strain evidence="11">cv. 9930</strain>
    </source>
</reference>
<dbReference type="GO" id="GO:0000139">
    <property type="term" value="C:Golgi membrane"/>
    <property type="evidence" value="ECO:0007669"/>
    <property type="project" value="UniProtKB-SubCell"/>
</dbReference>
<dbReference type="GO" id="GO:0017119">
    <property type="term" value="C:Golgi transport complex"/>
    <property type="evidence" value="ECO:0007669"/>
    <property type="project" value="InterPro"/>
</dbReference>
<dbReference type="GO" id="GO:0005794">
    <property type="term" value="C:Golgi apparatus"/>
    <property type="evidence" value="ECO:0000318"/>
    <property type="project" value="GO_Central"/>
</dbReference>
<dbReference type="AlphaFoldDB" id="A0A0A0LJG1"/>
<evidence type="ECO:0000256" key="1">
    <source>
        <dbReference type="ARBA" id="ARBA00004395"/>
    </source>
</evidence>
<protein>
    <recommendedName>
        <fullName evidence="3">Conserved oligomeric Golgi complex subunit 1</fullName>
    </recommendedName>
</protein>
<evidence type="ECO:0000256" key="6">
    <source>
        <dbReference type="ARBA" id="ARBA00023034"/>
    </source>
</evidence>
<dbReference type="STRING" id="3659.A0A0A0LJG1"/>
<dbReference type="Proteomes" id="UP000029981">
    <property type="component" value="Chromosome 2"/>
</dbReference>
<evidence type="ECO:0000313" key="11">
    <source>
        <dbReference type="Proteomes" id="UP000029981"/>
    </source>
</evidence>
<reference evidence="10 11" key="4">
    <citation type="journal article" date="2011" name="BMC Genomics">
        <title>RNA-Seq improves annotation of protein-coding genes in the cucumber genome.</title>
        <authorList>
            <person name="Li Z."/>
            <person name="Zhang Z."/>
            <person name="Yan P."/>
            <person name="Huang S."/>
            <person name="Fei Z."/>
            <person name="Lin K."/>
        </authorList>
    </citation>
    <scope>NUCLEOTIDE SEQUENCE [LARGE SCALE GENOMIC DNA]</scope>
    <source>
        <strain evidence="11">cv. 9930</strain>
    </source>
</reference>
<keyword evidence="7" id="KW-0472">Membrane</keyword>